<accession>A0A9W7FX35</accession>
<dbReference type="SMART" id="SM00088">
    <property type="entry name" value="PINT"/>
    <property type="match status" value="1"/>
</dbReference>
<dbReference type="Gene3D" id="1.25.40.570">
    <property type="match status" value="1"/>
</dbReference>
<keyword evidence="3" id="KW-1185">Reference proteome</keyword>
<dbReference type="InterPro" id="IPR036390">
    <property type="entry name" value="WH_DNA-bd_sf"/>
</dbReference>
<dbReference type="EMBL" id="BRYA01000527">
    <property type="protein sequence ID" value="GMI21233.1"/>
    <property type="molecule type" value="Genomic_DNA"/>
</dbReference>
<name>A0A9W7FX35_9STRA</name>
<dbReference type="OrthoDB" id="1452at2759"/>
<dbReference type="InterPro" id="IPR000717">
    <property type="entry name" value="PCI_dom"/>
</dbReference>
<dbReference type="SUPFAM" id="SSF46785">
    <property type="entry name" value="Winged helix' DNA-binding domain"/>
    <property type="match status" value="1"/>
</dbReference>
<dbReference type="InterPro" id="IPR019585">
    <property type="entry name" value="Rpn7/CSN1"/>
</dbReference>
<gene>
    <name evidence="2" type="ORF">TrCOL_g1909</name>
</gene>
<dbReference type="Pfam" id="PF10602">
    <property type="entry name" value="RPN7"/>
    <property type="match status" value="1"/>
</dbReference>
<dbReference type="PANTHER" id="PTHR14145">
    <property type="entry name" value="26S PROTESOME SUBUNIT 6"/>
    <property type="match status" value="1"/>
</dbReference>
<proteinExistence type="predicted"/>
<organism evidence="2 3">
    <name type="scientific">Triparma columacea</name>
    <dbReference type="NCBI Taxonomy" id="722753"/>
    <lineage>
        <taxon>Eukaryota</taxon>
        <taxon>Sar</taxon>
        <taxon>Stramenopiles</taxon>
        <taxon>Ochrophyta</taxon>
        <taxon>Bolidophyceae</taxon>
        <taxon>Parmales</taxon>
        <taxon>Triparmaceae</taxon>
        <taxon>Triparma</taxon>
    </lineage>
</organism>
<dbReference type="AlphaFoldDB" id="A0A9W7FX35"/>
<dbReference type="PANTHER" id="PTHR14145:SF1">
    <property type="entry name" value="26S PROTEASOME NON-ATPASE REGULATORY SUBUNIT 6"/>
    <property type="match status" value="1"/>
</dbReference>
<protein>
    <recommendedName>
        <fullName evidence="1">PCI domain-containing protein</fullName>
    </recommendedName>
</protein>
<dbReference type="PROSITE" id="PS50250">
    <property type="entry name" value="PCI"/>
    <property type="match status" value="1"/>
</dbReference>
<sequence>MPESSEPPKLYPDLELAADIHRALCGAGDVEKVKAALVENNAFKMWDSVAEMGLKLGSKSNDLEKKAGEEIKALDEKLAAAKESGGETEIQEIQFSKANVLAKHGDFEGSNAIYAEIKAEKKVSSGKKIEAGFGEARNMLFANEGIGKLMEEVAEYCKLGGDWDKRNRHAAYLALHNLRDREIEKAADSMKAGVKTFNAEEVISFKEFCKLCTVASIVTSSRSSLKKDIIDCPEVKAQLGNDAEGEIVLQVAKDLYDGAYDGYMRGIVQLTNVMEKDIYLKTHSNYIVRELVVRGYEQFLRSYQSVTLANMSDAFGVSREHIDSTLSRFISANRLDVKIDKVNGVVERTEKGTRGKGYEGIVKEGDKVLNKMARLSRVVDV</sequence>
<evidence type="ECO:0000313" key="3">
    <source>
        <dbReference type="Proteomes" id="UP001165065"/>
    </source>
</evidence>
<dbReference type="InterPro" id="IPR045135">
    <property type="entry name" value="Rpn7_N"/>
</dbReference>
<comment type="caution">
    <text evidence="2">The sequence shown here is derived from an EMBL/GenBank/DDBJ whole genome shotgun (WGS) entry which is preliminary data.</text>
</comment>
<feature type="domain" description="PCI" evidence="1">
    <location>
        <begin position="182"/>
        <end position="353"/>
    </location>
</feature>
<dbReference type="GO" id="GO:0043161">
    <property type="term" value="P:proteasome-mediated ubiquitin-dependent protein catabolic process"/>
    <property type="evidence" value="ECO:0007669"/>
    <property type="project" value="TreeGrafter"/>
</dbReference>
<evidence type="ECO:0000313" key="2">
    <source>
        <dbReference type="EMBL" id="GMI21233.1"/>
    </source>
</evidence>
<dbReference type="Pfam" id="PF01399">
    <property type="entry name" value="PCI"/>
    <property type="match status" value="1"/>
</dbReference>
<dbReference type="Proteomes" id="UP001165065">
    <property type="component" value="Unassembled WGS sequence"/>
</dbReference>
<reference evidence="3" key="1">
    <citation type="journal article" date="2023" name="Commun. Biol.">
        <title>Genome analysis of Parmales, the sister group of diatoms, reveals the evolutionary specialization of diatoms from phago-mixotrophs to photoautotrophs.</title>
        <authorList>
            <person name="Ban H."/>
            <person name="Sato S."/>
            <person name="Yoshikawa S."/>
            <person name="Yamada K."/>
            <person name="Nakamura Y."/>
            <person name="Ichinomiya M."/>
            <person name="Sato N."/>
            <person name="Blanc-Mathieu R."/>
            <person name="Endo H."/>
            <person name="Kuwata A."/>
            <person name="Ogata H."/>
        </authorList>
    </citation>
    <scope>NUCLEOTIDE SEQUENCE [LARGE SCALE GENOMIC DNA]</scope>
</reference>
<evidence type="ECO:0000259" key="1">
    <source>
        <dbReference type="PROSITE" id="PS50250"/>
    </source>
</evidence>